<protein>
    <recommendedName>
        <fullName evidence="2">Dymeclin</fullName>
    </recommendedName>
</protein>
<dbReference type="GO" id="GO:0005794">
    <property type="term" value="C:Golgi apparatus"/>
    <property type="evidence" value="ECO:0007669"/>
    <property type="project" value="TreeGrafter"/>
</dbReference>
<evidence type="ECO:0000256" key="2">
    <source>
        <dbReference type="ARBA" id="ARBA00015736"/>
    </source>
</evidence>
<evidence type="ECO:0000256" key="4">
    <source>
        <dbReference type="ARBA" id="ARBA00023288"/>
    </source>
</evidence>
<comment type="caution">
    <text evidence="6">The sequence shown here is derived from an EMBL/GenBank/DDBJ whole genome shotgun (WGS) entry which is preliminary data.</text>
</comment>
<keyword evidence="3" id="KW-0519">Myristate</keyword>
<evidence type="ECO:0000256" key="1">
    <source>
        <dbReference type="ARBA" id="ARBA00010603"/>
    </source>
</evidence>
<keyword evidence="7" id="KW-1185">Reference proteome</keyword>
<feature type="region of interest" description="Disordered" evidence="5">
    <location>
        <begin position="403"/>
        <end position="429"/>
    </location>
</feature>
<sequence>MRCLKAVDFLSEVDPALRNLQFILRVLFKGLCLTLDSEKMAKVLADRPIAPGAIDLIADKCSAMENGEVRAYAFRQTLADSTRLYRQMLQYMLLAISRLDIRGSQSAYVFYQDLLAMLLDISVPQSNCDTARQGRANIFVCELLETIGPANTFNVDCSQADTLVRSLLMNAVDAPSAPSAKGLVLSAYSYLFSRQSASTQSKLIEQHSLLLLLLLIAQPVDATTSKCNPYLYALASIRDASEGGISKLDSYGALASVPFPKLFTKLIAETQSAEWTMLFQVFVLRNEAFRTYVLSRTDTDTLVLPLLRRVNMATALPIPSSTTQTLHASQAPLAQHGHKRNGGGGGSGSVPGRRPGDRFVSSAATLAKPVEYGASTYVTLVTEPVALGGGDLSAYPRSAPLTQAPASKHSVGAASATSTSSTPTVGSSPRSKVRQAALLPYAITTDNIPYAHLYLWLDILLSLSSDAQFVELLGRTTVEFWPSLPQAMYKQPLSHCIVVEAMRVFQLNIMLLKDSQIHRLSLGILVNILNQTTNATTAIGQKLVKLFDMIYKRYSKLDSLPGSDVEELDVYTEVLTVLLALFCRLINTNNPQFIYCLLQARDILSAFREDHAASPRPDLPMAGGRRAVAIAAEVRVRIAYFHARIAALPSGSQAKEILQLIASVVAGEGGKSQTRVDFTNSPRHDSDDRRRWSEFMLPMAWELLLSSNITTVEEINALVLEEFERLVL</sequence>
<proteinExistence type="inferred from homology"/>
<evidence type="ECO:0000256" key="5">
    <source>
        <dbReference type="SAM" id="MobiDB-lite"/>
    </source>
</evidence>
<name>A0A9W8IIF0_9FUNG</name>
<reference evidence="6" key="1">
    <citation type="submission" date="2022-07" db="EMBL/GenBank/DDBJ databases">
        <title>Phylogenomic reconstructions and comparative analyses of Kickxellomycotina fungi.</title>
        <authorList>
            <person name="Reynolds N.K."/>
            <person name="Stajich J.E."/>
            <person name="Barry K."/>
            <person name="Grigoriev I.V."/>
            <person name="Crous P."/>
            <person name="Smith M.E."/>
        </authorList>
    </citation>
    <scope>NUCLEOTIDE SEQUENCE</scope>
    <source>
        <strain evidence="6">RSA 476</strain>
    </source>
</reference>
<feature type="compositionally biased region" description="Low complexity" evidence="5">
    <location>
        <begin position="410"/>
        <end position="429"/>
    </location>
</feature>
<dbReference type="AlphaFoldDB" id="A0A9W8IIF0"/>
<dbReference type="Pfam" id="PF09742">
    <property type="entry name" value="Dymeclin"/>
    <property type="match status" value="2"/>
</dbReference>
<organism evidence="6 7">
    <name type="scientific">Coemansia aciculifera</name>
    <dbReference type="NCBI Taxonomy" id="417176"/>
    <lineage>
        <taxon>Eukaryota</taxon>
        <taxon>Fungi</taxon>
        <taxon>Fungi incertae sedis</taxon>
        <taxon>Zoopagomycota</taxon>
        <taxon>Kickxellomycotina</taxon>
        <taxon>Kickxellomycetes</taxon>
        <taxon>Kickxellales</taxon>
        <taxon>Kickxellaceae</taxon>
        <taxon>Coemansia</taxon>
    </lineage>
</organism>
<gene>
    <name evidence="6" type="ORF">GGH94_002696</name>
</gene>
<accession>A0A9W8IIF0</accession>
<dbReference type="EMBL" id="JANBUY010000078">
    <property type="protein sequence ID" value="KAJ2864750.1"/>
    <property type="molecule type" value="Genomic_DNA"/>
</dbReference>
<keyword evidence="4" id="KW-0449">Lipoprotein</keyword>
<feature type="region of interest" description="Disordered" evidence="5">
    <location>
        <begin position="324"/>
        <end position="358"/>
    </location>
</feature>
<dbReference type="PANTHER" id="PTHR12895:SF9">
    <property type="entry name" value="DYMECLIN"/>
    <property type="match status" value="1"/>
</dbReference>
<dbReference type="PANTHER" id="PTHR12895">
    <property type="entry name" value="DYMECLIN"/>
    <property type="match status" value="1"/>
</dbReference>
<evidence type="ECO:0000313" key="7">
    <source>
        <dbReference type="Proteomes" id="UP001140074"/>
    </source>
</evidence>
<dbReference type="GO" id="GO:0007030">
    <property type="term" value="P:Golgi organization"/>
    <property type="evidence" value="ECO:0007669"/>
    <property type="project" value="TreeGrafter"/>
</dbReference>
<dbReference type="Proteomes" id="UP001140074">
    <property type="component" value="Unassembled WGS sequence"/>
</dbReference>
<comment type="similarity">
    <text evidence="1">Belongs to the dymeclin family.</text>
</comment>
<evidence type="ECO:0000256" key="3">
    <source>
        <dbReference type="ARBA" id="ARBA00022707"/>
    </source>
</evidence>
<evidence type="ECO:0000313" key="6">
    <source>
        <dbReference type="EMBL" id="KAJ2864750.1"/>
    </source>
</evidence>
<dbReference type="InterPro" id="IPR019142">
    <property type="entry name" value="Dymeclin"/>
</dbReference>